<organism evidence="2 3">
    <name type="scientific">Corynebacterium jeddahense</name>
    <dbReference type="NCBI Taxonomy" id="1414719"/>
    <lineage>
        <taxon>Bacteria</taxon>
        <taxon>Bacillati</taxon>
        <taxon>Actinomycetota</taxon>
        <taxon>Actinomycetes</taxon>
        <taxon>Mycobacteriales</taxon>
        <taxon>Corynebacteriaceae</taxon>
        <taxon>Corynebacterium</taxon>
    </lineage>
</organism>
<evidence type="ECO:0000259" key="1">
    <source>
        <dbReference type="Pfam" id="PF05076"/>
    </source>
</evidence>
<dbReference type="EMBL" id="CP063194">
    <property type="protein sequence ID" value="WCZ38451.1"/>
    <property type="molecule type" value="Genomic_DNA"/>
</dbReference>
<dbReference type="RefSeq" id="WP_042407827.1">
    <property type="nucleotide sequence ID" value="NZ_CBYN010000067.1"/>
</dbReference>
<dbReference type="Pfam" id="PF05076">
    <property type="entry name" value="SUFU"/>
    <property type="match status" value="1"/>
</dbReference>
<keyword evidence="3" id="KW-1185">Reference proteome</keyword>
<gene>
    <name evidence="2" type="ORF">CJEDD_04190</name>
</gene>
<feature type="domain" description="Suppressor of fused-like" evidence="1">
    <location>
        <begin position="41"/>
        <end position="180"/>
    </location>
</feature>
<proteinExistence type="predicted"/>
<evidence type="ECO:0000313" key="3">
    <source>
        <dbReference type="Proteomes" id="UP001218071"/>
    </source>
</evidence>
<dbReference type="Proteomes" id="UP001218071">
    <property type="component" value="Chromosome"/>
</dbReference>
<sequence length="307" mass="32360">MGVFDRMRRGPLTQGDAVRGHLARATAGADAYTYNYRGLEVHAYFVDEPLPHILYCTFGVSEVASSQPTAGTQTELTLRVPVAAGLPPQWPADQLARLAGMGLAPGHHVAVASGPGSLTGFVCVTDPVLGLLDAPTGLTRFTYAAGLNGDDYERMLRWDPVKFAGLLGEHVPLGLTDPRRAPLSARPGLRERLDAAAGAEGSSIRAMLAGRLDVDADGETALVAVDAQAARDLLRAARYRLLKGRAFALVRGEAWLLLDPGATYPELGPAHAVVPAPAALAHELLAVLDAAPGTYRLRTAPLTLRVA</sequence>
<evidence type="ECO:0000313" key="2">
    <source>
        <dbReference type="EMBL" id="WCZ38451.1"/>
    </source>
</evidence>
<accession>A0ABY7UIK3</accession>
<name>A0ABY7UIK3_9CORY</name>
<reference evidence="2 3" key="1">
    <citation type="submission" date="2020-10" db="EMBL/GenBank/DDBJ databases">
        <title>Complete genome sequence of Corynebacterium jeddahense DSM 45997, type strain of Corynebacterium jeddahense.</title>
        <authorList>
            <person name="Busche T."/>
            <person name="Kalinowski J."/>
            <person name="Ruckert C."/>
        </authorList>
    </citation>
    <scope>NUCLEOTIDE SEQUENCE [LARGE SCALE GENOMIC DNA]</scope>
    <source>
        <strain evidence="2 3">DSM 45997</strain>
    </source>
</reference>
<dbReference type="InterPro" id="IPR020941">
    <property type="entry name" value="SUFU-like_domain"/>
</dbReference>
<protein>
    <submittedName>
        <fullName evidence="2">Suppressor of fused protein (SUFU)</fullName>
    </submittedName>
</protein>
<dbReference type="InterPro" id="IPR037181">
    <property type="entry name" value="SUFU_N"/>
</dbReference>
<dbReference type="SUPFAM" id="SSF103359">
    <property type="entry name" value="Suppressor of Fused, N-terminal domain"/>
    <property type="match status" value="1"/>
</dbReference>